<reference evidence="2" key="1">
    <citation type="submission" date="2018-05" db="EMBL/GenBank/DDBJ databases">
        <authorList>
            <person name="Lanie J.A."/>
            <person name="Ng W.-L."/>
            <person name="Kazmierczak K.M."/>
            <person name="Andrzejewski T.M."/>
            <person name="Davidsen T.M."/>
            <person name="Wayne K.J."/>
            <person name="Tettelin H."/>
            <person name="Glass J.I."/>
            <person name="Rusch D."/>
            <person name="Podicherti R."/>
            <person name="Tsui H.-C.T."/>
            <person name="Winkler M.E."/>
        </authorList>
    </citation>
    <scope>NUCLEOTIDE SEQUENCE</scope>
</reference>
<name>A0A381NY86_9ZZZZ</name>
<dbReference type="AlphaFoldDB" id="A0A381NY86"/>
<gene>
    <name evidence="2" type="ORF">METZ01_LOCUS12436</name>
</gene>
<proteinExistence type="predicted"/>
<accession>A0A381NY86</accession>
<feature type="compositionally biased region" description="Acidic residues" evidence="1">
    <location>
        <begin position="291"/>
        <end position="304"/>
    </location>
</feature>
<evidence type="ECO:0000313" key="2">
    <source>
        <dbReference type="EMBL" id="SUZ59582.1"/>
    </source>
</evidence>
<sequence>MLRNATIREYSGNFDPRLPDQESLLIQLCEHLFRSGFVFHDSTETEIESGASVIRDFFAQEAEMLRELVPRKRFNSFYDYLNNFGWSAEMLQKKLCLRILKAFDRLAKGKHHHFNIRYNIAQALRKPEKHALYDLLLYIETYYSLILAKQQTASEDTAEEADFSTMKYKLEDLMQLRSQLQVRLEGRELVKGFLKHIAKTRGVSPESLLPREKKQDRQYPPIIFIRPSKQTSTSGKVPQAILPNIKQTPENTIEDDEPEITSAVDEQEQQMEIVLEPELEQFADAVSAETAEGDNAEQVPEDNLQELNSSVTPTEEEDEEDEEISASAIFDDNSTAQAPQPSLSSADLLSDLDDAADEEFIEDDDGLLQDDTEDDDVVFGNKKITNASLEKFVRQYADSTLKFLLRRTLDGRPLPGEIEEVYAGWEKRGLSRKRLKNYVLKLMEWSEIPDMPILDLLQTLRDRVYEVSQKT</sequence>
<feature type="region of interest" description="Disordered" evidence="1">
    <location>
        <begin position="288"/>
        <end position="324"/>
    </location>
</feature>
<dbReference type="EMBL" id="UINC01000687">
    <property type="protein sequence ID" value="SUZ59582.1"/>
    <property type="molecule type" value="Genomic_DNA"/>
</dbReference>
<protein>
    <submittedName>
        <fullName evidence="2">Uncharacterized protein</fullName>
    </submittedName>
</protein>
<organism evidence="2">
    <name type="scientific">marine metagenome</name>
    <dbReference type="NCBI Taxonomy" id="408172"/>
    <lineage>
        <taxon>unclassified sequences</taxon>
        <taxon>metagenomes</taxon>
        <taxon>ecological metagenomes</taxon>
    </lineage>
</organism>
<evidence type="ECO:0000256" key="1">
    <source>
        <dbReference type="SAM" id="MobiDB-lite"/>
    </source>
</evidence>
<feature type="compositionally biased region" description="Acidic residues" evidence="1">
    <location>
        <begin position="314"/>
        <end position="324"/>
    </location>
</feature>